<keyword evidence="1" id="KW-1185">Reference proteome</keyword>
<organism evidence="1 2">
    <name type="scientific">Panagrellus redivivus</name>
    <name type="common">Microworm</name>
    <dbReference type="NCBI Taxonomy" id="6233"/>
    <lineage>
        <taxon>Eukaryota</taxon>
        <taxon>Metazoa</taxon>
        <taxon>Ecdysozoa</taxon>
        <taxon>Nematoda</taxon>
        <taxon>Chromadorea</taxon>
        <taxon>Rhabditida</taxon>
        <taxon>Tylenchina</taxon>
        <taxon>Panagrolaimomorpha</taxon>
        <taxon>Panagrolaimoidea</taxon>
        <taxon>Panagrolaimidae</taxon>
        <taxon>Panagrellus</taxon>
    </lineage>
</organism>
<dbReference type="AlphaFoldDB" id="A0A7E4VX87"/>
<accession>A0A7E4VX87</accession>
<evidence type="ECO:0000313" key="1">
    <source>
        <dbReference type="Proteomes" id="UP000492821"/>
    </source>
</evidence>
<reference evidence="2" key="2">
    <citation type="submission" date="2020-10" db="UniProtKB">
        <authorList>
            <consortium name="WormBaseParasite"/>
        </authorList>
    </citation>
    <scope>IDENTIFICATION</scope>
</reference>
<proteinExistence type="predicted"/>
<evidence type="ECO:0000313" key="2">
    <source>
        <dbReference type="WBParaSite" id="Pan_g4342.t1"/>
    </source>
</evidence>
<dbReference type="WBParaSite" id="Pan_g4342.t1">
    <property type="protein sequence ID" value="Pan_g4342.t1"/>
    <property type="gene ID" value="Pan_g4342"/>
</dbReference>
<name>A0A7E4VX87_PANRE</name>
<reference evidence="1" key="1">
    <citation type="journal article" date="2013" name="Genetics">
        <title>The draft genome and transcriptome of Panagrellus redivivus are shaped by the harsh demands of a free-living lifestyle.</title>
        <authorList>
            <person name="Srinivasan J."/>
            <person name="Dillman A.R."/>
            <person name="Macchietto M.G."/>
            <person name="Heikkinen L."/>
            <person name="Lakso M."/>
            <person name="Fracchia K.M."/>
            <person name="Antoshechkin I."/>
            <person name="Mortazavi A."/>
            <person name="Wong G."/>
            <person name="Sternberg P.W."/>
        </authorList>
    </citation>
    <scope>NUCLEOTIDE SEQUENCE [LARGE SCALE GENOMIC DNA]</scope>
    <source>
        <strain evidence="1">MT8872</strain>
    </source>
</reference>
<dbReference type="Proteomes" id="UP000492821">
    <property type="component" value="Unassembled WGS sequence"/>
</dbReference>
<protein>
    <submittedName>
        <fullName evidence="2">MSP domain-containing protein</fullName>
    </submittedName>
</protein>
<sequence length="90" mass="10192">MQPLLILKLKRTLRSTTKTLLAAQILVLSYLQRIVDNQVASTAIVKGRYQLRYPLKAQTELVLGPSDPMNAVTAFGSRRRVRYIITAYIC</sequence>